<keyword evidence="2" id="KW-1185">Reference proteome</keyword>
<dbReference type="Proteomes" id="UP001597297">
    <property type="component" value="Unassembled WGS sequence"/>
</dbReference>
<reference evidence="2" key="1">
    <citation type="journal article" date="2019" name="Int. J. Syst. Evol. Microbiol.">
        <title>The Global Catalogue of Microorganisms (GCM) 10K type strain sequencing project: providing services to taxonomists for standard genome sequencing and annotation.</title>
        <authorList>
            <consortium name="The Broad Institute Genomics Platform"/>
            <consortium name="The Broad Institute Genome Sequencing Center for Infectious Disease"/>
            <person name="Wu L."/>
            <person name="Ma J."/>
        </authorList>
    </citation>
    <scope>NUCLEOTIDE SEQUENCE [LARGE SCALE GENOMIC DNA]</scope>
    <source>
        <strain evidence="2">JCM 16545</strain>
    </source>
</reference>
<organism evidence="1 2">
    <name type="scientific">Rubritalea spongiae</name>
    <dbReference type="NCBI Taxonomy" id="430797"/>
    <lineage>
        <taxon>Bacteria</taxon>
        <taxon>Pseudomonadati</taxon>
        <taxon>Verrucomicrobiota</taxon>
        <taxon>Verrucomicrobiia</taxon>
        <taxon>Verrucomicrobiales</taxon>
        <taxon>Rubritaleaceae</taxon>
        <taxon>Rubritalea</taxon>
    </lineage>
</organism>
<protein>
    <submittedName>
        <fullName evidence="1">Uncharacterized protein</fullName>
    </submittedName>
</protein>
<dbReference type="EMBL" id="JBHUJC010000020">
    <property type="protein sequence ID" value="MFD2276212.1"/>
    <property type="molecule type" value="Genomic_DNA"/>
</dbReference>
<comment type="caution">
    <text evidence="1">The sequence shown here is derived from an EMBL/GenBank/DDBJ whole genome shotgun (WGS) entry which is preliminary data.</text>
</comment>
<sequence>MVKYSDWLEAWSLLTEDSYDEIIFHIIEDRRNNQQSVEKVVDELPVKRDVTIVAHGSKQEWMDAVGRCALELKIGDTLAAPFIQYMYPWRLLGVGRGKKGVSLAHIPRAVKAGVRTVHLSEGLPDSFGLLGYALGYRRLSWKSLPAVLLTPLYALLHKPDENYYPLAEYLANPFVKRTRSVTRPVLGVAKREVLDSYAGTEKRPLLIGGFGYSAEKMAKELGISSFWATSKNREIIVDGIAHATDIQISAEDVLLSGWVSEVVSYESTVVCWARCLEPEIKVSCYSAPALSKVFGPIYRILAARTLSKIGVTVLPENQAMQDR</sequence>
<gene>
    <name evidence="1" type="ORF">ACFSQZ_07015</name>
</gene>
<proteinExistence type="predicted"/>
<name>A0ABW5E0X7_9BACT</name>
<evidence type="ECO:0000313" key="1">
    <source>
        <dbReference type="EMBL" id="MFD2276212.1"/>
    </source>
</evidence>
<evidence type="ECO:0000313" key="2">
    <source>
        <dbReference type="Proteomes" id="UP001597297"/>
    </source>
</evidence>
<accession>A0ABW5E0X7</accession>